<comment type="subcellular location">
    <subcellularLocation>
        <location evidence="1">Cytoplasm</location>
        <location evidence="1">Cytoskeleton</location>
    </subcellularLocation>
</comment>
<keyword evidence="3" id="KW-0963">Cytoplasm</keyword>
<accession>A0A8J4SQW0</accession>
<dbReference type="EMBL" id="LUCH01001676">
    <property type="protein sequence ID" value="KAF5402660.1"/>
    <property type="molecule type" value="Genomic_DNA"/>
</dbReference>
<keyword evidence="4 6" id="KW-0175">Coiled coil</keyword>
<dbReference type="OrthoDB" id="6250675at2759"/>
<evidence type="ECO:0000256" key="7">
    <source>
        <dbReference type="SAM" id="MobiDB-lite"/>
    </source>
</evidence>
<dbReference type="Pfam" id="PF05010">
    <property type="entry name" value="TACC_C"/>
    <property type="match status" value="1"/>
</dbReference>
<feature type="compositionally biased region" description="Polar residues" evidence="7">
    <location>
        <begin position="249"/>
        <end position="262"/>
    </location>
</feature>
<evidence type="ECO:0000256" key="4">
    <source>
        <dbReference type="ARBA" id="ARBA00023054"/>
    </source>
</evidence>
<evidence type="ECO:0000313" key="10">
    <source>
        <dbReference type="Proteomes" id="UP000748531"/>
    </source>
</evidence>
<evidence type="ECO:0000256" key="1">
    <source>
        <dbReference type="ARBA" id="ARBA00004245"/>
    </source>
</evidence>
<evidence type="ECO:0000313" key="9">
    <source>
        <dbReference type="EMBL" id="KAF5402660.1"/>
    </source>
</evidence>
<proteinExistence type="inferred from homology"/>
<evidence type="ECO:0000256" key="3">
    <source>
        <dbReference type="ARBA" id="ARBA00022490"/>
    </source>
</evidence>
<reference evidence="9" key="1">
    <citation type="submission" date="2019-05" db="EMBL/GenBank/DDBJ databases">
        <title>Annotation for the trematode Paragonimus heterotremus.</title>
        <authorList>
            <person name="Choi Y.-J."/>
        </authorList>
    </citation>
    <scope>NUCLEOTIDE SEQUENCE</scope>
    <source>
        <strain evidence="9">LC</strain>
    </source>
</reference>
<gene>
    <name evidence="9" type="ORF">PHET_04015</name>
</gene>
<evidence type="ECO:0000256" key="6">
    <source>
        <dbReference type="SAM" id="Coils"/>
    </source>
</evidence>
<dbReference type="Proteomes" id="UP000748531">
    <property type="component" value="Unassembled WGS sequence"/>
</dbReference>
<feature type="domain" description="Transforming acidic coiled-coil-containing protein C-terminal" evidence="8">
    <location>
        <begin position="627"/>
        <end position="809"/>
    </location>
</feature>
<feature type="region of interest" description="Disordered" evidence="7">
    <location>
        <begin position="500"/>
        <end position="545"/>
    </location>
</feature>
<dbReference type="InterPro" id="IPR007707">
    <property type="entry name" value="TACC_C"/>
</dbReference>
<dbReference type="AlphaFoldDB" id="A0A8J4SQW0"/>
<evidence type="ECO:0000256" key="5">
    <source>
        <dbReference type="ARBA" id="ARBA00023212"/>
    </source>
</evidence>
<comment type="caution">
    <text evidence="9">The sequence shown here is derived from an EMBL/GenBank/DDBJ whole genome shotgun (WGS) entry which is preliminary data.</text>
</comment>
<feature type="compositionally biased region" description="Low complexity" evidence="7">
    <location>
        <begin position="534"/>
        <end position="545"/>
    </location>
</feature>
<comment type="similarity">
    <text evidence="2">Belongs to the TACC family.</text>
</comment>
<feature type="compositionally biased region" description="Polar residues" evidence="7">
    <location>
        <begin position="158"/>
        <end position="183"/>
    </location>
</feature>
<feature type="region of interest" description="Disordered" evidence="7">
    <location>
        <begin position="244"/>
        <end position="278"/>
    </location>
</feature>
<feature type="coiled-coil region" evidence="6">
    <location>
        <begin position="701"/>
        <end position="809"/>
    </location>
</feature>
<evidence type="ECO:0000259" key="8">
    <source>
        <dbReference type="Pfam" id="PF05010"/>
    </source>
</evidence>
<evidence type="ECO:0000256" key="2">
    <source>
        <dbReference type="ARBA" id="ARBA00009423"/>
    </source>
</evidence>
<protein>
    <recommendedName>
        <fullName evidence="8">Transforming acidic coiled-coil-containing protein C-terminal domain-containing protein</fullName>
    </recommendedName>
</protein>
<keyword evidence="10" id="KW-1185">Reference proteome</keyword>
<organism evidence="9 10">
    <name type="scientific">Paragonimus heterotremus</name>
    <dbReference type="NCBI Taxonomy" id="100268"/>
    <lineage>
        <taxon>Eukaryota</taxon>
        <taxon>Metazoa</taxon>
        <taxon>Spiralia</taxon>
        <taxon>Lophotrochozoa</taxon>
        <taxon>Platyhelminthes</taxon>
        <taxon>Trematoda</taxon>
        <taxon>Digenea</taxon>
        <taxon>Plagiorchiida</taxon>
        <taxon>Troglotremata</taxon>
        <taxon>Troglotrematidae</taxon>
        <taxon>Paragonimus</taxon>
    </lineage>
</organism>
<name>A0A8J4SQW0_9TREM</name>
<sequence>MGTQPHIHYCVHSDPSVDIYFSAPQRYLHGWVLMSSPGDFSTLNEHESSDGLVSRASDAEIRWRPPNIQLCIPPIRVHPEESGLENSDPIGHAHVAEIRSQTSLSTPDDSERQGRDSVGAFLDRLELMADKPLSVAASTGDSVLLTFDPLIEKLECSVPTQQEHSEQRSTPADSSLTDSSVTHLVSPLPVEPVTPAALDPTSPMSTGFTPAPGTTHYLTNPVAPPSVFSPWIRHSVLDQALGGVDRSPEWSQSPARNITSDNSIEKIDPDDSYTSATGASSADELNILAEMLERVNVHETPLPLLVQSDALLCPDVTQTSVPTTFPKSDVSNLGLGTTPTNAPINVQNAPGTYKLDKKPHELCAKVDQDPPCMTVNLQEHVVHTPVLRVNGRPDETIDKVAATPTLRESVLKDGNTSIQSIVDKSGRLSMRSISGMVSQVAHSLYDRLGSVSQLTSSVKKLTRTISEQGNQLVVSPLISTPKQSNSQKHSDFVIDNALLSEQPTNPVHARPSSRSSMDEDVWESVNSTQDHNKSSTMSLASTPTSTAPSMLHAEALLSEDKENIPSFQSDAVSGLQSPDHVRYTGKPVSNLDSLLRRSGLHEKQSINYLTGSGDGPETRTDGDSILSKQEVDAAQEWSSLNDEVFELRNTVNDLSSIMLAYENVLVDAEASEHRRNVAAVSQLFRLAQERDEAMDQAVTVYKAYEDMLRRVQRAKETIELKRNKQIAATKMINQYNRKLALLEEKKQKLTNHFLGRLGEAFSEQEQQRDVSVRKLDQLQLNIRQYELKNASLLKEIEQVQSNSDELVKMSQLFFQ</sequence>
<feature type="region of interest" description="Disordered" evidence="7">
    <location>
        <begin position="158"/>
        <end position="212"/>
    </location>
</feature>
<dbReference type="GO" id="GO:0005856">
    <property type="term" value="C:cytoskeleton"/>
    <property type="evidence" value="ECO:0007669"/>
    <property type="project" value="UniProtKB-SubCell"/>
</dbReference>
<keyword evidence="5" id="KW-0206">Cytoskeleton</keyword>